<keyword evidence="2" id="KW-0812">Transmembrane</keyword>
<dbReference type="EMBL" id="WJHE01000762">
    <property type="protein sequence ID" value="MST33891.1"/>
    <property type="molecule type" value="Genomic_DNA"/>
</dbReference>
<reference evidence="4 5" key="1">
    <citation type="submission" date="2019-11" db="EMBL/GenBank/DDBJ databases">
        <title>Acidiferrimicrobium australis gen. nov., sp. nov., an acidophilic and obligately heterotrophic, member of the Actinobacteria that catalyses dissimilatory oxido- reduction of iron isolated from metal-rich acidic water in Chile.</title>
        <authorList>
            <person name="Gonzalez D."/>
            <person name="Huber K."/>
            <person name="Hedrich S."/>
            <person name="Rojas-Villalobos C."/>
            <person name="Quatrini R."/>
            <person name="Dinamarca M.A."/>
            <person name="Schwarz A."/>
            <person name="Canales C."/>
            <person name="Nancucheo I."/>
        </authorList>
    </citation>
    <scope>NUCLEOTIDE SEQUENCE [LARGE SCALE GENOMIC DNA]</scope>
    <source>
        <strain evidence="4 5">USS-CCA1</strain>
    </source>
</reference>
<protein>
    <submittedName>
        <fullName evidence="4">DUF4232 domain-containing protein</fullName>
    </submittedName>
</protein>
<keyword evidence="2" id="KW-0472">Membrane</keyword>
<name>A0ABW9QWI7_9ACTN</name>
<dbReference type="InterPro" id="IPR025326">
    <property type="entry name" value="DUF4232"/>
</dbReference>
<keyword evidence="5" id="KW-1185">Reference proteome</keyword>
<feature type="transmembrane region" description="Helical" evidence="2">
    <location>
        <begin position="98"/>
        <end position="117"/>
    </location>
</feature>
<feature type="domain" description="DUF4232" evidence="3">
    <location>
        <begin position="317"/>
        <end position="448"/>
    </location>
</feature>
<sequence length="466" mass="48118">MLSRRRSRCFAATVSARSHYSRFAPSNGTGARVPHRGANLDATSGATLRQSDGFSLTGRSRPGKNLTYDLGAALRLQTIGAGLEPWPRVVRRVDMRTTLVACLLALVVACGGCGHISTAGTSASSTPRSSSLCSLRELTVREYGQDGVAGTANTVFTITDDTAHACMLPRWASLGASWGSGATAKRLTGERSALPFRPAIPAHLPVSLEPQAANAAGILIRYRDINADNGSCHLITTFTFSLHGPTRPVQLRPPSSEVTWQACAGPDRMPPVSISALYPLAAVASAVQPLPRTTPTSTTTTVNPTTTSTQRPATTACTGSQLRTTEKHWPGGYLGYGLGHSGAVILFTNTSRRTCSLHGYPGAAGINSSGIQVTQARRTPSGYLGGLWGTTTAAPTVTLTPGDTASATIEGTDNPVGNATTCPTLAGLLVTPPNTSVPVHLPAAPADCSGLVIHPVVPGAKGAANG</sequence>
<organism evidence="4 5">
    <name type="scientific">Acidiferrimicrobium australe</name>
    <dbReference type="NCBI Taxonomy" id="2664430"/>
    <lineage>
        <taxon>Bacteria</taxon>
        <taxon>Bacillati</taxon>
        <taxon>Actinomycetota</taxon>
        <taxon>Acidimicrobiia</taxon>
        <taxon>Acidimicrobiales</taxon>
        <taxon>Acidimicrobiaceae</taxon>
        <taxon>Acidiferrimicrobium</taxon>
    </lineage>
</organism>
<proteinExistence type="predicted"/>
<dbReference type="Proteomes" id="UP000437736">
    <property type="component" value="Unassembled WGS sequence"/>
</dbReference>
<gene>
    <name evidence="4" type="ORF">GHK86_14330</name>
</gene>
<feature type="region of interest" description="Disordered" evidence="1">
    <location>
        <begin position="291"/>
        <end position="313"/>
    </location>
</feature>
<evidence type="ECO:0000256" key="2">
    <source>
        <dbReference type="SAM" id="Phobius"/>
    </source>
</evidence>
<dbReference type="Pfam" id="PF14016">
    <property type="entry name" value="DUF4232"/>
    <property type="match status" value="1"/>
</dbReference>
<keyword evidence="2" id="KW-1133">Transmembrane helix</keyword>
<evidence type="ECO:0000259" key="3">
    <source>
        <dbReference type="Pfam" id="PF14016"/>
    </source>
</evidence>
<accession>A0ABW9QWI7</accession>
<evidence type="ECO:0000256" key="1">
    <source>
        <dbReference type="SAM" id="MobiDB-lite"/>
    </source>
</evidence>
<feature type="compositionally biased region" description="Low complexity" evidence="1">
    <location>
        <begin position="293"/>
        <end position="313"/>
    </location>
</feature>
<evidence type="ECO:0000313" key="4">
    <source>
        <dbReference type="EMBL" id="MST33891.1"/>
    </source>
</evidence>
<comment type="caution">
    <text evidence="4">The sequence shown here is derived from an EMBL/GenBank/DDBJ whole genome shotgun (WGS) entry which is preliminary data.</text>
</comment>
<evidence type="ECO:0000313" key="5">
    <source>
        <dbReference type="Proteomes" id="UP000437736"/>
    </source>
</evidence>